<dbReference type="Gene3D" id="3.40.710.10">
    <property type="entry name" value="DD-peptidase/beta-lactamase superfamily"/>
    <property type="match status" value="1"/>
</dbReference>
<evidence type="ECO:0000256" key="12">
    <source>
        <dbReference type="SAM" id="MobiDB-lite"/>
    </source>
</evidence>
<protein>
    <submittedName>
        <fullName evidence="16">Penicillin-binding protein</fullName>
    </submittedName>
</protein>
<evidence type="ECO:0000313" key="17">
    <source>
        <dbReference type="Proteomes" id="UP000251002"/>
    </source>
</evidence>
<dbReference type="Gene3D" id="3.90.1310.10">
    <property type="entry name" value="Penicillin-binding protein 2a (Domain 2)"/>
    <property type="match status" value="1"/>
</dbReference>
<feature type="domain" description="Penicillin-binding protein dimerisation" evidence="15">
    <location>
        <begin position="68"/>
        <end position="311"/>
    </location>
</feature>
<evidence type="ECO:0000256" key="7">
    <source>
        <dbReference type="ARBA" id="ARBA00022984"/>
    </source>
</evidence>
<feature type="transmembrane region" description="Helical" evidence="13">
    <location>
        <begin position="21"/>
        <end position="44"/>
    </location>
</feature>
<dbReference type="Gene3D" id="1.10.10.1230">
    <property type="entry name" value="Penicillin-binding protein, N-terminal non-catalytic domain, head sub-domain"/>
    <property type="match status" value="1"/>
</dbReference>
<dbReference type="GO" id="GO:0008360">
    <property type="term" value="P:regulation of cell shape"/>
    <property type="evidence" value="ECO:0007669"/>
    <property type="project" value="UniProtKB-KW"/>
</dbReference>
<keyword evidence="6" id="KW-0133">Cell shape</keyword>
<evidence type="ECO:0000256" key="4">
    <source>
        <dbReference type="ARBA" id="ARBA00022475"/>
    </source>
</evidence>
<comment type="subcellular location">
    <subcellularLocation>
        <location evidence="2">Cell membrane</location>
    </subcellularLocation>
    <subcellularLocation>
        <location evidence="1">Membrane</location>
        <topology evidence="1">Single-pass membrane protein</topology>
    </subcellularLocation>
</comment>
<keyword evidence="11" id="KW-0175">Coiled coil</keyword>
<dbReference type="PANTHER" id="PTHR30627">
    <property type="entry name" value="PEPTIDOGLYCAN D,D-TRANSPEPTIDASE"/>
    <property type="match status" value="1"/>
</dbReference>
<evidence type="ECO:0000259" key="15">
    <source>
        <dbReference type="Pfam" id="PF03717"/>
    </source>
</evidence>
<gene>
    <name evidence="16" type="ORF">DP120_11555</name>
</gene>
<dbReference type="GO" id="GO:0009252">
    <property type="term" value="P:peptidoglycan biosynthetic process"/>
    <property type="evidence" value="ECO:0007669"/>
    <property type="project" value="UniProtKB-KW"/>
</dbReference>
<dbReference type="GO" id="GO:0008658">
    <property type="term" value="F:penicillin binding"/>
    <property type="evidence" value="ECO:0007669"/>
    <property type="project" value="InterPro"/>
</dbReference>
<accession>A0A365KU19</accession>
<dbReference type="InterPro" id="IPR012338">
    <property type="entry name" value="Beta-lactam/transpept-like"/>
</dbReference>
<dbReference type="SUPFAM" id="SSF56519">
    <property type="entry name" value="Penicillin binding protein dimerisation domain"/>
    <property type="match status" value="1"/>
</dbReference>
<feature type="coiled-coil region" evidence="11">
    <location>
        <begin position="134"/>
        <end position="171"/>
    </location>
</feature>
<dbReference type="EMBL" id="QLZR01000004">
    <property type="protein sequence ID" value="RAZ76662.1"/>
    <property type="molecule type" value="Genomic_DNA"/>
</dbReference>
<dbReference type="InterPro" id="IPR005311">
    <property type="entry name" value="PBP_dimer"/>
</dbReference>
<evidence type="ECO:0000256" key="5">
    <source>
        <dbReference type="ARBA" id="ARBA00022692"/>
    </source>
</evidence>
<evidence type="ECO:0000256" key="11">
    <source>
        <dbReference type="SAM" id="Coils"/>
    </source>
</evidence>
<evidence type="ECO:0000256" key="1">
    <source>
        <dbReference type="ARBA" id="ARBA00004167"/>
    </source>
</evidence>
<dbReference type="InterPro" id="IPR036138">
    <property type="entry name" value="PBP_dimer_sf"/>
</dbReference>
<reference evidence="16 17" key="1">
    <citation type="submission" date="2018-06" db="EMBL/GenBank/DDBJ databases">
        <title>The draft genome sequences of strains SCU63 and S1.</title>
        <authorList>
            <person name="Gan L."/>
        </authorList>
    </citation>
    <scope>NUCLEOTIDE SEQUENCE [LARGE SCALE GENOMIC DNA]</scope>
    <source>
        <strain evidence="16 17">SCU63</strain>
    </source>
</reference>
<evidence type="ECO:0000313" key="16">
    <source>
        <dbReference type="EMBL" id="RAZ76662.1"/>
    </source>
</evidence>
<evidence type="ECO:0000256" key="6">
    <source>
        <dbReference type="ARBA" id="ARBA00022960"/>
    </source>
</evidence>
<evidence type="ECO:0000256" key="9">
    <source>
        <dbReference type="ARBA" id="ARBA00023136"/>
    </source>
</evidence>
<keyword evidence="7" id="KW-0573">Peptidoglycan synthesis</keyword>
<keyword evidence="17" id="KW-1185">Reference proteome</keyword>
<dbReference type="GO" id="GO:0071555">
    <property type="term" value="P:cell wall organization"/>
    <property type="evidence" value="ECO:0007669"/>
    <property type="project" value="UniProtKB-KW"/>
</dbReference>
<feature type="region of interest" description="Disordered" evidence="12">
    <location>
        <begin position="707"/>
        <end position="735"/>
    </location>
</feature>
<dbReference type="PANTHER" id="PTHR30627:SF2">
    <property type="entry name" value="PEPTIDOGLYCAN D,D-TRANSPEPTIDASE MRDA"/>
    <property type="match status" value="1"/>
</dbReference>
<feature type="domain" description="Penicillin-binding protein transpeptidase" evidence="14">
    <location>
        <begin position="358"/>
        <end position="674"/>
    </location>
</feature>
<evidence type="ECO:0000259" key="14">
    <source>
        <dbReference type="Pfam" id="PF00905"/>
    </source>
</evidence>
<evidence type="ECO:0000256" key="2">
    <source>
        <dbReference type="ARBA" id="ARBA00004236"/>
    </source>
</evidence>
<comment type="similarity">
    <text evidence="3">Belongs to the transpeptidase family.</text>
</comment>
<keyword evidence="8 13" id="KW-1133">Transmembrane helix</keyword>
<dbReference type="GO" id="GO:0005886">
    <property type="term" value="C:plasma membrane"/>
    <property type="evidence" value="ECO:0007669"/>
    <property type="project" value="UniProtKB-SubCell"/>
</dbReference>
<keyword evidence="5 13" id="KW-0812">Transmembrane</keyword>
<keyword evidence="4" id="KW-1003">Cell membrane</keyword>
<dbReference type="Pfam" id="PF03717">
    <property type="entry name" value="PBP_dimer"/>
    <property type="match status" value="1"/>
</dbReference>
<evidence type="ECO:0000256" key="3">
    <source>
        <dbReference type="ARBA" id="ARBA00007171"/>
    </source>
</evidence>
<dbReference type="Proteomes" id="UP000251002">
    <property type="component" value="Unassembled WGS sequence"/>
</dbReference>
<evidence type="ECO:0000256" key="13">
    <source>
        <dbReference type="SAM" id="Phobius"/>
    </source>
</evidence>
<dbReference type="Pfam" id="PF00905">
    <property type="entry name" value="Transpeptidase"/>
    <property type="match status" value="1"/>
</dbReference>
<evidence type="ECO:0000256" key="10">
    <source>
        <dbReference type="ARBA" id="ARBA00023316"/>
    </source>
</evidence>
<keyword evidence="9 13" id="KW-0472">Membrane</keyword>
<name>A0A365KU19_9BACL</name>
<comment type="caution">
    <text evidence="16">The sequence shown here is derived from an EMBL/GenBank/DDBJ whole genome shotgun (WGS) entry which is preliminary data.</text>
</comment>
<dbReference type="InterPro" id="IPR050515">
    <property type="entry name" value="Beta-lactam/transpept"/>
</dbReference>
<dbReference type="SUPFAM" id="SSF56601">
    <property type="entry name" value="beta-lactamase/transpeptidase-like"/>
    <property type="match status" value="1"/>
</dbReference>
<keyword evidence="10" id="KW-0961">Cell wall biogenesis/degradation</keyword>
<evidence type="ECO:0000256" key="8">
    <source>
        <dbReference type="ARBA" id="ARBA00022989"/>
    </source>
</evidence>
<organism evidence="16 17">
    <name type="scientific">Planococcus halotolerans</name>
    <dbReference type="NCBI Taxonomy" id="2233542"/>
    <lineage>
        <taxon>Bacteria</taxon>
        <taxon>Bacillati</taxon>
        <taxon>Bacillota</taxon>
        <taxon>Bacilli</taxon>
        <taxon>Bacillales</taxon>
        <taxon>Caryophanaceae</taxon>
        <taxon>Planococcus</taxon>
    </lineage>
</organism>
<dbReference type="RefSeq" id="WP_112223831.1">
    <property type="nucleotide sequence ID" value="NZ_CP047673.1"/>
</dbReference>
<proteinExistence type="inferred from homology"/>
<dbReference type="InterPro" id="IPR001460">
    <property type="entry name" value="PCN-bd_Tpept"/>
</dbReference>
<dbReference type="AlphaFoldDB" id="A0A365KU19"/>
<feature type="compositionally biased region" description="Acidic residues" evidence="12">
    <location>
        <begin position="721"/>
        <end position="735"/>
    </location>
</feature>
<sequence>MTQPNKRRVSQAKSKLKSHTVFRMNVLFFSIFLLFSMLILRLGYLQIVKGEDYARALARTEEVPVNTSVPRGRIFDSEGRVLVDNDPVSAITYTAMQTTKRSEMLDTAKELAKLIEKDDKRVTERDKQDFYIMLNTEEATAKVTDEERQAIQNEEITEKEKQRKLDDLIREKITEEELASLTAEDIETLAIFREMTSGYALSPQIIKNEDVTPEEFARVSERLTDPKLKGVNTITDWKRVKTSDLTILGSTTTPEQGIPSSSLEYYLARDYSRNDRVGTSFLEQQYEDVLQGQKSVVKNITDGRGRVIDTIPADEGKPGKDLMLTIDSELQTSVEDIVEKHLRELKAGPNSQLVKDAYLVMMDPRTGEILSMVGKRIDRDENGKMVIQDHSYAAVTAAYASGSSVKGATLLTGYAQDAVEMSDYLVDEPLQIKDTPLKRSIFNKTLFNRIPMSDLTAIERSSNVYMFKIALEIANETYAYNEPIDISASSFDTMRNSFAQFGLGIKTGIDLPFEGTGYNGGSSDGSKILDFAIGQYDTYTPMQLVQYIATIANDGYRMEPHLVKEIRGASTDGENLGPVETVIEPKILNRISNTQAEIDHLKKGMRNVYIGSQGSARAYFNDTDYTAAGKTGTAEVQFYDDKTNPYYTKESITTTHVGFAPYENPEVAYAVMIPYITTNTNIVPPTSNLIVRESLDKYFELRETKMEESPSVIKPPYSNELIEEGEEEPIDAENE</sequence>
<dbReference type="GO" id="GO:0071972">
    <property type="term" value="F:peptidoglycan L,D-transpeptidase activity"/>
    <property type="evidence" value="ECO:0007669"/>
    <property type="project" value="TreeGrafter"/>
</dbReference>